<dbReference type="InterPro" id="IPR035566">
    <property type="entry name" value="Ribosomal_protein_bL20_C"/>
</dbReference>
<sequence>MARIKRGVAAHRRHKKVLAQVKGHRATNNRLYKRAHESLMHALTYAYRDRRNRKRMMRRLWITRINAAARINGMPYSRFIQGLTLAGVEVDRKMMADLAVRDEAAFTALTDIARRSLPAA</sequence>
<dbReference type="HAMAP" id="MF_00382">
    <property type="entry name" value="Ribosomal_bL20"/>
    <property type="match status" value="1"/>
</dbReference>
<protein>
    <recommendedName>
        <fullName evidence="6 7">Large ribosomal subunit protein bL20</fullName>
    </recommendedName>
</protein>
<dbReference type="InterPro" id="IPR005813">
    <property type="entry name" value="Ribosomal_bL20"/>
</dbReference>
<keyword evidence="4 7" id="KW-0689">Ribosomal protein</keyword>
<comment type="function">
    <text evidence="7 8">Binds directly to 23S ribosomal RNA and is necessary for the in vitro assembly process of the 50S ribosomal subunit. It is not involved in the protein synthesizing functions of that subunit.</text>
</comment>
<dbReference type="CDD" id="cd07026">
    <property type="entry name" value="Ribosomal_L20"/>
    <property type="match status" value="1"/>
</dbReference>
<evidence type="ECO:0000256" key="8">
    <source>
        <dbReference type="RuleBase" id="RU000560"/>
    </source>
</evidence>
<evidence type="ECO:0000256" key="5">
    <source>
        <dbReference type="ARBA" id="ARBA00023274"/>
    </source>
</evidence>
<dbReference type="PROSITE" id="PS00937">
    <property type="entry name" value="RIBOSOMAL_L20"/>
    <property type="match status" value="1"/>
</dbReference>
<dbReference type="GO" id="GO:1990904">
    <property type="term" value="C:ribonucleoprotein complex"/>
    <property type="evidence" value="ECO:0007669"/>
    <property type="project" value="UniProtKB-KW"/>
</dbReference>
<name>A0A6J4VQ67_9BACT</name>
<reference evidence="9" key="1">
    <citation type="submission" date="2020-02" db="EMBL/GenBank/DDBJ databases">
        <authorList>
            <person name="Meier V. D."/>
        </authorList>
    </citation>
    <scope>NUCLEOTIDE SEQUENCE</scope>
    <source>
        <strain evidence="9">AVDCRST_MAG87</strain>
    </source>
</reference>
<evidence type="ECO:0000256" key="1">
    <source>
        <dbReference type="ARBA" id="ARBA00007698"/>
    </source>
</evidence>
<dbReference type="GO" id="GO:0003735">
    <property type="term" value="F:structural constituent of ribosome"/>
    <property type="evidence" value="ECO:0007669"/>
    <property type="project" value="InterPro"/>
</dbReference>
<dbReference type="Gene3D" id="6.10.160.10">
    <property type="match status" value="1"/>
</dbReference>
<dbReference type="NCBIfam" id="TIGR01032">
    <property type="entry name" value="rplT_bact"/>
    <property type="match status" value="1"/>
</dbReference>
<comment type="similarity">
    <text evidence="1 7 8">Belongs to the bacterial ribosomal protein bL20 family.</text>
</comment>
<keyword evidence="5 7" id="KW-0687">Ribonucleoprotein</keyword>
<dbReference type="PRINTS" id="PR00062">
    <property type="entry name" value="RIBOSOMALL20"/>
</dbReference>
<dbReference type="Gene3D" id="1.10.1900.20">
    <property type="entry name" value="Ribosomal protein L20"/>
    <property type="match status" value="1"/>
</dbReference>
<dbReference type="InterPro" id="IPR049946">
    <property type="entry name" value="RIBOSOMAL_L20_CS"/>
</dbReference>
<dbReference type="GO" id="GO:0000027">
    <property type="term" value="P:ribosomal large subunit assembly"/>
    <property type="evidence" value="ECO:0007669"/>
    <property type="project" value="UniProtKB-UniRule"/>
</dbReference>
<evidence type="ECO:0000313" key="9">
    <source>
        <dbReference type="EMBL" id="CAA9582519.1"/>
    </source>
</evidence>
<evidence type="ECO:0000256" key="3">
    <source>
        <dbReference type="ARBA" id="ARBA00022884"/>
    </source>
</evidence>
<gene>
    <name evidence="7" type="primary">rplT</name>
    <name evidence="9" type="ORF">AVDCRST_MAG87-3540</name>
</gene>
<dbReference type="SUPFAM" id="SSF74731">
    <property type="entry name" value="Ribosomal protein L20"/>
    <property type="match status" value="1"/>
</dbReference>
<dbReference type="GO" id="GO:0005840">
    <property type="term" value="C:ribosome"/>
    <property type="evidence" value="ECO:0007669"/>
    <property type="project" value="UniProtKB-KW"/>
</dbReference>
<dbReference type="FunFam" id="1.10.1900.20:FF:000001">
    <property type="entry name" value="50S ribosomal protein L20"/>
    <property type="match status" value="1"/>
</dbReference>
<evidence type="ECO:0000256" key="6">
    <source>
        <dbReference type="ARBA" id="ARBA00035172"/>
    </source>
</evidence>
<evidence type="ECO:0000256" key="4">
    <source>
        <dbReference type="ARBA" id="ARBA00022980"/>
    </source>
</evidence>
<dbReference type="EMBL" id="CADCWJ010000775">
    <property type="protein sequence ID" value="CAA9582519.1"/>
    <property type="molecule type" value="Genomic_DNA"/>
</dbReference>
<evidence type="ECO:0000256" key="7">
    <source>
        <dbReference type="HAMAP-Rule" id="MF_00382"/>
    </source>
</evidence>
<evidence type="ECO:0000256" key="2">
    <source>
        <dbReference type="ARBA" id="ARBA00022730"/>
    </source>
</evidence>
<keyword evidence="3 7" id="KW-0694">RNA-binding</keyword>
<dbReference type="Pfam" id="PF00453">
    <property type="entry name" value="Ribosomal_L20"/>
    <property type="match status" value="1"/>
</dbReference>
<accession>A0A6J4VQ67</accession>
<dbReference type="AlphaFoldDB" id="A0A6J4VQ67"/>
<proteinExistence type="inferred from homology"/>
<dbReference type="PANTHER" id="PTHR10986">
    <property type="entry name" value="39S RIBOSOMAL PROTEIN L20"/>
    <property type="match status" value="1"/>
</dbReference>
<dbReference type="GO" id="GO:0019843">
    <property type="term" value="F:rRNA binding"/>
    <property type="evidence" value="ECO:0007669"/>
    <property type="project" value="UniProtKB-UniRule"/>
</dbReference>
<keyword evidence="2 7" id="KW-0699">rRNA-binding</keyword>
<dbReference type="GO" id="GO:0006412">
    <property type="term" value="P:translation"/>
    <property type="evidence" value="ECO:0007669"/>
    <property type="project" value="InterPro"/>
</dbReference>
<organism evidence="9">
    <name type="scientific">uncultured Thermomicrobiales bacterium</name>
    <dbReference type="NCBI Taxonomy" id="1645740"/>
    <lineage>
        <taxon>Bacteria</taxon>
        <taxon>Pseudomonadati</taxon>
        <taxon>Thermomicrobiota</taxon>
        <taxon>Thermomicrobia</taxon>
        <taxon>Thermomicrobiales</taxon>
        <taxon>environmental samples</taxon>
    </lineage>
</organism>